<dbReference type="NCBIfam" id="TIGR03588">
    <property type="entry name" value="PseC"/>
    <property type="match status" value="1"/>
</dbReference>
<dbReference type="InterPro" id="IPR015422">
    <property type="entry name" value="PyrdxlP-dep_Trfase_small"/>
</dbReference>
<dbReference type="Gene3D" id="3.40.640.10">
    <property type="entry name" value="Type I PLP-dependent aspartate aminotransferase-like (Major domain)"/>
    <property type="match status" value="1"/>
</dbReference>
<keyword evidence="4" id="KW-1185">Reference proteome</keyword>
<keyword evidence="2" id="KW-0663">Pyridoxal phosphate</keyword>
<dbReference type="PANTHER" id="PTHR30244">
    <property type="entry name" value="TRANSAMINASE"/>
    <property type="match status" value="1"/>
</dbReference>
<dbReference type="InterPro" id="IPR015424">
    <property type="entry name" value="PyrdxlP-dep_Trfase"/>
</dbReference>
<accession>A0ABY5NRT1</accession>
<dbReference type="InterPro" id="IPR015421">
    <property type="entry name" value="PyrdxlP-dep_Trfase_major"/>
</dbReference>
<evidence type="ECO:0000256" key="1">
    <source>
        <dbReference type="ARBA" id="ARBA00037999"/>
    </source>
</evidence>
<comment type="similarity">
    <text evidence="1 2">Belongs to the DegT/DnrJ/EryC1 family.</text>
</comment>
<sequence>MENKVIPYGKQNITEEDIKVVIEALKSDYLTQGPKIKEFEDNFANYVGAKYAVALSNGTAALHLCAMALDVQKGDKVITTPITFAASANCVRYCGGEVVFGDINPETYLLDINSVKKLLEAAPKGTYKGIIPVDFAGRAVNLEEYRKLADEYELWIIEDACHAPGGYFVDSKNNKQFCGNGNFAELAIFSFHPVKHIASGEGGMITTNDKNLYNKLLQLRTHGIVKNNDLYTNTIEFAGGKENYPLWYMEMQELGYNYRITDFQAALGNSQLNRADEGLQRRREIASTYNQAFKNQAFIKGQSGAIEGHAYHLYVIEVEDRLGLYNFLRTKNIFAQIHYIPCHLMPYYRQFGWKEGDRVNAEMYYKHCISLPMYPTLTEEEQQFVIDTIDEYYTK</sequence>
<dbReference type="Pfam" id="PF01041">
    <property type="entry name" value="DegT_DnrJ_EryC1"/>
    <property type="match status" value="1"/>
</dbReference>
<dbReference type="PIRSF" id="PIRSF000390">
    <property type="entry name" value="PLP_StrS"/>
    <property type="match status" value="1"/>
</dbReference>
<dbReference type="Proteomes" id="UP001317001">
    <property type="component" value="Chromosome"/>
</dbReference>
<organism evidence="3 4">
    <name type="scientific">Paenimyroides aestuarii</name>
    <dbReference type="NCBI Taxonomy" id="2968490"/>
    <lineage>
        <taxon>Bacteria</taxon>
        <taxon>Pseudomonadati</taxon>
        <taxon>Bacteroidota</taxon>
        <taxon>Flavobacteriia</taxon>
        <taxon>Flavobacteriales</taxon>
        <taxon>Flavobacteriaceae</taxon>
        <taxon>Paenimyroides</taxon>
    </lineage>
</organism>
<evidence type="ECO:0000313" key="3">
    <source>
        <dbReference type="EMBL" id="UUV21278.1"/>
    </source>
</evidence>
<proteinExistence type="inferred from homology"/>
<dbReference type="PANTHER" id="PTHR30244:SF34">
    <property type="entry name" value="DTDP-4-AMINO-4,6-DIDEOXYGALACTOSE TRANSAMINASE"/>
    <property type="match status" value="1"/>
</dbReference>
<dbReference type="InterPro" id="IPR020026">
    <property type="entry name" value="PseC"/>
</dbReference>
<dbReference type="Gene3D" id="3.90.1150.10">
    <property type="entry name" value="Aspartate Aminotransferase, domain 1"/>
    <property type="match status" value="1"/>
</dbReference>
<dbReference type="CDD" id="cd00616">
    <property type="entry name" value="AHBA_syn"/>
    <property type="match status" value="1"/>
</dbReference>
<keyword evidence="3" id="KW-0032">Aminotransferase</keyword>
<keyword evidence="3" id="KW-0808">Transferase</keyword>
<evidence type="ECO:0000313" key="4">
    <source>
        <dbReference type="Proteomes" id="UP001317001"/>
    </source>
</evidence>
<dbReference type="InterPro" id="IPR000653">
    <property type="entry name" value="DegT/StrS_aminotransferase"/>
</dbReference>
<dbReference type="EMBL" id="CP102382">
    <property type="protein sequence ID" value="UUV21278.1"/>
    <property type="molecule type" value="Genomic_DNA"/>
</dbReference>
<name>A0ABY5NRT1_9FLAO</name>
<gene>
    <name evidence="3" type="primary">pseC</name>
    <name evidence="3" type="ORF">NPX36_13260</name>
</gene>
<protein>
    <submittedName>
        <fullName evidence="3">UDP-4-amino-4, 6-dideoxy-N-acetyl-beta-L-altrosamine transaminase</fullName>
        <ecNumber evidence="3">2.6.1.92</ecNumber>
    </submittedName>
</protein>
<dbReference type="GO" id="GO:0008483">
    <property type="term" value="F:transaminase activity"/>
    <property type="evidence" value="ECO:0007669"/>
    <property type="project" value="UniProtKB-KW"/>
</dbReference>
<reference evidence="3 4" key="1">
    <citation type="submission" date="2022-08" db="EMBL/GenBank/DDBJ databases">
        <title>Myroides zhujiangensis sp. nov., a novel bacterium isolated from sediment in the Pearl River Estuary.</title>
        <authorList>
            <person name="Cui L."/>
        </authorList>
    </citation>
    <scope>NUCLEOTIDE SEQUENCE [LARGE SCALE GENOMIC DNA]</scope>
    <source>
        <strain evidence="3 4">SCSIO 72103</strain>
    </source>
</reference>
<dbReference type="SUPFAM" id="SSF53383">
    <property type="entry name" value="PLP-dependent transferases"/>
    <property type="match status" value="1"/>
</dbReference>
<dbReference type="EC" id="2.6.1.92" evidence="3"/>
<evidence type="ECO:0000256" key="2">
    <source>
        <dbReference type="RuleBase" id="RU004508"/>
    </source>
</evidence>
<dbReference type="RefSeq" id="WP_257499205.1">
    <property type="nucleotide sequence ID" value="NZ_CP102382.1"/>
</dbReference>